<keyword evidence="2" id="KW-1185">Reference proteome</keyword>
<protein>
    <submittedName>
        <fullName evidence="1">Uncharacterized protein</fullName>
    </submittedName>
</protein>
<gene>
    <name evidence="1" type="ORF">D5086_024475</name>
</gene>
<dbReference type="EMBL" id="RCHU02000013">
    <property type="protein sequence ID" value="KAL3573862.1"/>
    <property type="molecule type" value="Genomic_DNA"/>
</dbReference>
<name>A0ACC4B752_POPAL</name>
<accession>A0ACC4B752</accession>
<organism evidence="1 2">
    <name type="scientific">Populus alba</name>
    <name type="common">White poplar</name>
    <dbReference type="NCBI Taxonomy" id="43335"/>
    <lineage>
        <taxon>Eukaryota</taxon>
        <taxon>Viridiplantae</taxon>
        <taxon>Streptophyta</taxon>
        <taxon>Embryophyta</taxon>
        <taxon>Tracheophyta</taxon>
        <taxon>Spermatophyta</taxon>
        <taxon>Magnoliopsida</taxon>
        <taxon>eudicotyledons</taxon>
        <taxon>Gunneridae</taxon>
        <taxon>Pentapetalae</taxon>
        <taxon>rosids</taxon>
        <taxon>fabids</taxon>
        <taxon>Malpighiales</taxon>
        <taxon>Salicaceae</taxon>
        <taxon>Saliceae</taxon>
        <taxon>Populus</taxon>
    </lineage>
</organism>
<dbReference type="Proteomes" id="UP000309997">
    <property type="component" value="Unassembled WGS sequence"/>
</dbReference>
<reference evidence="1 2" key="1">
    <citation type="journal article" date="2024" name="Plant Biotechnol. J.">
        <title>Genome and CRISPR/Cas9 system of a widespread forest tree (Populus alba) in the world.</title>
        <authorList>
            <person name="Liu Y.J."/>
            <person name="Jiang P.F."/>
            <person name="Han X.M."/>
            <person name="Li X.Y."/>
            <person name="Wang H.M."/>
            <person name="Wang Y.J."/>
            <person name="Wang X.X."/>
            <person name="Zeng Q.Y."/>
        </authorList>
    </citation>
    <scope>NUCLEOTIDE SEQUENCE [LARGE SCALE GENOMIC DNA]</scope>
    <source>
        <strain evidence="2">cv. PAL-ZL1</strain>
    </source>
</reference>
<sequence length="682" mass="75903">MARLCGCGQSDHHIFIADMNIDEYDDGSFDQLFEKYRQETDDNDEAFTLMEKEIVMGLLWMRNNGAKRESSKSRSTSPSSDGSSYAQFTHPLVILPVIPKKKRSGDQGFLYPKKSPSSYDNCQDDDEDHHHILEDEEGTVSGWKERGSGILNGVVKKNKYSKTSVADEVKKEGRQKEKRMNRATGNYGSSSSRSLIMKKAAKMVSLEGLGVLKGNDGKGPATVLLATSTHDNTVKDGEEPISFGPDAVLVDYGNGWKLQTFTVLDYGGVRQAEHFQQIPKQSSDGSRPAKTATNTGISFLYMAKILVAFVLLFVLGASFTLALENLPRLVLFINSFILLFPTCCSSKHIPLFIFGDSFFEAGNNNYIRNAFGRANFRPYGETFFKYPTGRFSDGRVIPDFIAEYAKLPFIPPYLQPGNHQITDGVNFASGAAGALAQTRPAGSVIDLNTQAIYFKNVERQISQKLGDTETKKLLSKAIYMFNIGTNDYVAPFTTNSSLLQAYSRKEYVGMVIGNTTTVIKEIYKNGGRKFVFVSMGPLGCLPYLRASNKNGTGGCMDEVTLFSKLHNSALIEALKELQTQLRGFKYSYFDFYTSLSERIKHHSKYGFEKGKVACCGSGPYRGFLSCGRRGAEEYQLCDNPSDYLFFDGGHLTEKANNQLAKLMWSGNSTVIWPYNLETLFQE</sequence>
<evidence type="ECO:0000313" key="2">
    <source>
        <dbReference type="Proteomes" id="UP000309997"/>
    </source>
</evidence>
<proteinExistence type="predicted"/>
<evidence type="ECO:0000313" key="1">
    <source>
        <dbReference type="EMBL" id="KAL3573862.1"/>
    </source>
</evidence>
<comment type="caution">
    <text evidence="1">The sequence shown here is derived from an EMBL/GenBank/DDBJ whole genome shotgun (WGS) entry which is preliminary data.</text>
</comment>